<name>A0A9E9LWT6_9BURK</name>
<protein>
    <recommendedName>
        <fullName evidence="4">Lipoprotein</fullName>
    </recommendedName>
</protein>
<feature type="signal peptide" evidence="1">
    <location>
        <begin position="1"/>
        <end position="20"/>
    </location>
</feature>
<evidence type="ECO:0008006" key="4">
    <source>
        <dbReference type="Google" id="ProtNLM"/>
    </source>
</evidence>
<dbReference type="EMBL" id="CP098242">
    <property type="protein sequence ID" value="WAW10142.1"/>
    <property type="molecule type" value="Genomic_DNA"/>
</dbReference>
<accession>A0A9E9LWT6</accession>
<organism evidence="2 3">
    <name type="scientific">Oxalobacter vibrioformis</name>
    <dbReference type="NCBI Taxonomy" id="933080"/>
    <lineage>
        <taxon>Bacteria</taxon>
        <taxon>Pseudomonadati</taxon>
        <taxon>Pseudomonadota</taxon>
        <taxon>Betaproteobacteria</taxon>
        <taxon>Burkholderiales</taxon>
        <taxon>Oxalobacteraceae</taxon>
        <taxon>Oxalobacter</taxon>
    </lineage>
</organism>
<dbReference type="AlphaFoldDB" id="A0A9E9LWT6"/>
<keyword evidence="3" id="KW-1185">Reference proteome</keyword>
<dbReference type="Proteomes" id="UP001156215">
    <property type="component" value="Chromosome"/>
</dbReference>
<gene>
    <name evidence="2" type="ORF">NB640_00255</name>
</gene>
<reference evidence="2" key="1">
    <citation type="journal article" date="2022" name="Front. Microbiol.">
        <title>New perspectives on an old grouping: The genomic and phenotypic variability of Oxalobacter formigenes and the implications for calcium oxalate stone prevention.</title>
        <authorList>
            <person name="Chmiel J.A."/>
            <person name="Carr C."/>
            <person name="Stuivenberg G.A."/>
            <person name="Venema R."/>
            <person name="Chanyi R.M."/>
            <person name="Al K.F."/>
            <person name="Giguere D."/>
            <person name="Say H."/>
            <person name="Akouris P.P."/>
            <person name="Dominguez Romero S.A."/>
            <person name="Kwong A."/>
            <person name="Tai V."/>
            <person name="Koval S.F."/>
            <person name="Razvi H."/>
            <person name="Bjazevic J."/>
            <person name="Burton J.P."/>
        </authorList>
    </citation>
    <scope>NUCLEOTIDE SEQUENCE</scope>
    <source>
        <strain evidence="2">WoOx3</strain>
    </source>
</reference>
<evidence type="ECO:0000313" key="3">
    <source>
        <dbReference type="Proteomes" id="UP001156215"/>
    </source>
</evidence>
<dbReference type="KEGG" id="ovb:NB640_00255"/>
<evidence type="ECO:0000313" key="2">
    <source>
        <dbReference type="EMBL" id="WAW10142.1"/>
    </source>
</evidence>
<dbReference type="RefSeq" id="WP_269309142.1">
    <property type="nucleotide sequence ID" value="NZ_CP098242.1"/>
</dbReference>
<keyword evidence="1" id="KW-0732">Signal</keyword>
<proteinExistence type="predicted"/>
<sequence>MKKILPALFISLSFPLLSHAACTEKALEEKETVQLRFRLDILKSQEKKYDDFVEKTIPRLNGKNWPDYRADVMAGNGSDESKQETLCTLADGLIAMADDMLAGGDGTGPQKPWKKHTPEEVYAQKLEFDRLCDGEYKETCKSDEVGVAAMQFIPVEQAMEAMKITPGEYIDQGYALYQQLLDTLKRTHRLE</sequence>
<feature type="chain" id="PRO_5038944026" description="Lipoprotein" evidence="1">
    <location>
        <begin position="21"/>
        <end position="191"/>
    </location>
</feature>
<evidence type="ECO:0000256" key="1">
    <source>
        <dbReference type="SAM" id="SignalP"/>
    </source>
</evidence>